<dbReference type="EMBL" id="LAZR01022805">
    <property type="protein sequence ID" value="KKL80588.1"/>
    <property type="molecule type" value="Genomic_DNA"/>
</dbReference>
<gene>
    <name evidence="3" type="ORF">LCGC14_2003280</name>
</gene>
<dbReference type="GO" id="GO:0003676">
    <property type="term" value="F:nucleic acid binding"/>
    <property type="evidence" value="ECO:0007669"/>
    <property type="project" value="InterPro"/>
</dbReference>
<reference evidence="3" key="1">
    <citation type="journal article" date="2015" name="Nature">
        <title>Complex archaea that bridge the gap between prokaryotes and eukaryotes.</title>
        <authorList>
            <person name="Spang A."/>
            <person name="Saw J.H."/>
            <person name="Jorgensen S.L."/>
            <person name="Zaremba-Niedzwiedzka K."/>
            <person name="Martijn J."/>
            <person name="Lind A.E."/>
            <person name="van Eijk R."/>
            <person name="Schleper C."/>
            <person name="Guy L."/>
            <person name="Ettema T.J."/>
        </authorList>
    </citation>
    <scope>NUCLEOTIDE SEQUENCE</scope>
</reference>
<protein>
    <recommendedName>
        <fullName evidence="2">RNase H type-1 domain-containing protein</fullName>
    </recommendedName>
</protein>
<proteinExistence type="predicted"/>
<accession>A0A0F9F2L9</accession>
<evidence type="ECO:0000313" key="3">
    <source>
        <dbReference type="EMBL" id="KKL80588.1"/>
    </source>
</evidence>
<name>A0A0F9F2L9_9ZZZZ</name>
<dbReference type="InterPro" id="IPR002156">
    <property type="entry name" value="RNaseH_domain"/>
</dbReference>
<feature type="non-terminal residue" evidence="3">
    <location>
        <position position="62"/>
    </location>
</feature>
<dbReference type="Gene3D" id="3.30.420.10">
    <property type="entry name" value="Ribonuclease H-like superfamily/Ribonuclease H"/>
    <property type="match status" value="1"/>
</dbReference>
<evidence type="ECO:0000256" key="1">
    <source>
        <dbReference type="SAM" id="MobiDB-lite"/>
    </source>
</evidence>
<evidence type="ECO:0000259" key="2">
    <source>
        <dbReference type="PROSITE" id="PS50879"/>
    </source>
</evidence>
<organism evidence="3">
    <name type="scientific">marine sediment metagenome</name>
    <dbReference type="NCBI Taxonomy" id="412755"/>
    <lineage>
        <taxon>unclassified sequences</taxon>
        <taxon>metagenomes</taxon>
        <taxon>ecological metagenomes</taxon>
    </lineage>
</organism>
<feature type="region of interest" description="Disordered" evidence="1">
    <location>
        <begin position="1"/>
        <end position="25"/>
    </location>
</feature>
<dbReference type="PROSITE" id="PS50879">
    <property type="entry name" value="RNASE_H_1"/>
    <property type="match status" value="1"/>
</dbReference>
<feature type="compositionally biased region" description="Gly residues" evidence="1">
    <location>
        <begin position="15"/>
        <end position="24"/>
    </location>
</feature>
<dbReference type="AlphaFoldDB" id="A0A0F9F2L9"/>
<comment type="caution">
    <text evidence="3">The sequence shown here is derived from an EMBL/GenBank/DDBJ whole genome shotgun (WGS) entry which is preliminary data.</text>
</comment>
<dbReference type="InterPro" id="IPR036397">
    <property type="entry name" value="RNaseH_sf"/>
</dbReference>
<feature type="domain" description="RNase H type-1" evidence="2">
    <location>
        <begin position="4"/>
        <end position="62"/>
    </location>
</feature>
<dbReference type="GO" id="GO:0004523">
    <property type="term" value="F:RNA-DNA hybrid ribonuclease activity"/>
    <property type="evidence" value="ECO:0007669"/>
    <property type="project" value="InterPro"/>
</dbReference>
<dbReference type="Pfam" id="PF00075">
    <property type="entry name" value="RNase_H"/>
    <property type="match status" value="1"/>
</dbReference>
<dbReference type="SUPFAM" id="SSF53098">
    <property type="entry name" value="Ribonuclease H-like"/>
    <property type="match status" value="1"/>
</dbReference>
<sequence>MSKKLEEDLIYTDGGSRGNPGPGAAGFVINDNSGNKLEAKGLFIGKVTNNVAEYTAVIEALK</sequence>
<dbReference type="InterPro" id="IPR012337">
    <property type="entry name" value="RNaseH-like_sf"/>
</dbReference>